<dbReference type="EMBL" id="VUJU01001570">
    <property type="protein sequence ID" value="KAF0764705.1"/>
    <property type="molecule type" value="Genomic_DNA"/>
</dbReference>
<keyword evidence="2" id="KW-1185">Reference proteome</keyword>
<dbReference type="AlphaFoldDB" id="A0A6G0Z2C9"/>
<sequence length="129" mass="15624">MMCVAYSITIRNNASNFGGGFRWQSEYPWCIIEIKINNFKKKREKQKKKRKNGKFYAIPVFNQIDFFIWLYNSKNNHCKYLKFSSNINVSYEFSNFYEIYRKRGVSLQQFLRLNKYSSNIYVMKELAKS</sequence>
<reference evidence="1 2" key="1">
    <citation type="submission" date="2019-08" db="EMBL/GenBank/DDBJ databases">
        <title>Whole genome of Aphis craccivora.</title>
        <authorList>
            <person name="Voronova N.V."/>
            <person name="Shulinski R.S."/>
            <person name="Bandarenka Y.V."/>
            <person name="Zhorov D.G."/>
            <person name="Warner D."/>
        </authorList>
    </citation>
    <scope>NUCLEOTIDE SEQUENCE [LARGE SCALE GENOMIC DNA]</scope>
    <source>
        <strain evidence="1">180601</strain>
        <tissue evidence="1">Whole Body</tissue>
    </source>
</reference>
<comment type="caution">
    <text evidence="1">The sequence shown here is derived from an EMBL/GenBank/DDBJ whole genome shotgun (WGS) entry which is preliminary data.</text>
</comment>
<evidence type="ECO:0000313" key="1">
    <source>
        <dbReference type="EMBL" id="KAF0764705.1"/>
    </source>
</evidence>
<feature type="non-terminal residue" evidence="1">
    <location>
        <position position="129"/>
    </location>
</feature>
<accession>A0A6G0Z2C9</accession>
<organism evidence="1 2">
    <name type="scientific">Aphis craccivora</name>
    <name type="common">Cowpea aphid</name>
    <dbReference type="NCBI Taxonomy" id="307492"/>
    <lineage>
        <taxon>Eukaryota</taxon>
        <taxon>Metazoa</taxon>
        <taxon>Ecdysozoa</taxon>
        <taxon>Arthropoda</taxon>
        <taxon>Hexapoda</taxon>
        <taxon>Insecta</taxon>
        <taxon>Pterygota</taxon>
        <taxon>Neoptera</taxon>
        <taxon>Paraneoptera</taxon>
        <taxon>Hemiptera</taxon>
        <taxon>Sternorrhyncha</taxon>
        <taxon>Aphidomorpha</taxon>
        <taxon>Aphidoidea</taxon>
        <taxon>Aphididae</taxon>
        <taxon>Aphidini</taxon>
        <taxon>Aphis</taxon>
        <taxon>Aphis</taxon>
    </lineage>
</organism>
<name>A0A6G0Z2C9_APHCR</name>
<dbReference type="Proteomes" id="UP000478052">
    <property type="component" value="Unassembled WGS sequence"/>
</dbReference>
<protein>
    <submittedName>
        <fullName evidence="1">Uncharacterized protein</fullName>
    </submittedName>
</protein>
<gene>
    <name evidence="1" type="ORF">FWK35_00002826</name>
</gene>
<evidence type="ECO:0000313" key="2">
    <source>
        <dbReference type="Proteomes" id="UP000478052"/>
    </source>
</evidence>
<proteinExistence type="predicted"/>